<evidence type="ECO:0000313" key="1">
    <source>
        <dbReference type="EMBL" id="MBO1927500.1"/>
    </source>
</evidence>
<sequence>MKTRRVVRSPIKKKKRAELLSLEVPNGWEIRTEGNPIVAPYLMNIQDGELILKELNIFLRPQKSKREVANRVLRYLRYVANLHGAVSAQSLKGFKDFLDKSPQSEVNTKSQLFSACKGFVKHLISVSVVQNETLPKNFKNTDKKPIPSFSEIAQRQTSSFEVLLNEYSKSIRFIESEYQLDQAEAITLFFNETVMDFIYEKSLKEVSAALDDIEWIESIIKGTSDSEKEFLKGVDDFSKAYGDFRNEKDCFAILYFNDASNKSVDNWVKGTYDFLKTRGWKSIDIREELQNSASLFVEYSKSLPDAKKNAFKSIQSYAWKDLNPKSIELALKILYSQFGFCIPNSEKWPKGVVDYLKCRGWTVSRVQSAFIPGRYIQRPLLMALLSHRALAPNVDTAFFYTLTTSLTKSIEHGLTNVFMGKERGAGVDVDVKDSDPLVVLLKDYIYRFNQTKAKLSFAKNFFDAENVSIFGHINREKTKNGVYEFSTYDDGTPSDWVRIKLKQYSEKLNLIKLLIGGKGTATGQNFRPTHVVIDVLKGASVGQVKRKLNHANFSTTKDYVARTETAALLSKKAFDFQNFLVSQALNNVDLQALEQEEENFEEFIGERAKRHIEKLKDKSAVRTLLAEPNIVAEWIAYREKILTDKDRLIISNPARWSNHWLIILAEYEALLSMTSTRIFHEAQKIAANIKLPYLD</sequence>
<reference evidence="1 2" key="1">
    <citation type="submission" date="2021-03" db="EMBL/GenBank/DDBJ databases">
        <title>Thiomicrorhabdus sp.nov.,novel sulfur-oxidizing bacteria isolated from coastal sediment.</title>
        <authorList>
            <person name="Liu X."/>
        </authorList>
    </citation>
    <scope>NUCLEOTIDE SEQUENCE [LARGE SCALE GENOMIC DNA]</scope>
    <source>
        <strain evidence="1 2">6S2-11</strain>
    </source>
</reference>
<protein>
    <recommendedName>
        <fullName evidence="3">Tyr recombinase domain-containing protein</fullName>
    </recommendedName>
</protein>
<proteinExistence type="predicted"/>
<dbReference type="RefSeq" id="WP_208149682.1">
    <property type="nucleotide sequence ID" value="NZ_JAGETV010000012.1"/>
</dbReference>
<gene>
    <name evidence="1" type="ORF">J3998_07905</name>
</gene>
<name>A0ABS3Q591_9GAMM</name>
<comment type="caution">
    <text evidence="1">The sequence shown here is derived from an EMBL/GenBank/DDBJ whole genome shotgun (WGS) entry which is preliminary data.</text>
</comment>
<organism evidence="1 2">
    <name type="scientific">Thiomicrorhabdus marina</name>
    <dbReference type="NCBI Taxonomy" id="2818442"/>
    <lineage>
        <taxon>Bacteria</taxon>
        <taxon>Pseudomonadati</taxon>
        <taxon>Pseudomonadota</taxon>
        <taxon>Gammaproteobacteria</taxon>
        <taxon>Thiotrichales</taxon>
        <taxon>Piscirickettsiaceae</taxon>
        <taxon>Thiomicrorhabdus</taxon>
    </lineage>
</organism>
<dbReference type="Proteomes" id="UP000664835">
    <property type="component" value="Unassembled WGS sequence"/>
</dbReference>
<evidence type="ECO:0000313" key="2">
    <source>
        <dbReference type="Proteomes" id="UP000664835"/>
    </source>
</evidence>
<keyword evidence="2" id="KW-1185">Reference proteome</keyword>
<evidence type="ECO:0008006" key="3">
    <source>
        <dbReference type="Google" id="ProtNLM"/>
    </source>
</evidence>
<dbReference type="EMBL" id="JAGETV010000012">
    <property type="protein sequence ID" value="MBO1927500.1"/>
    <property type="molecule type" value="Genomic_DNA"/>
</dbReference>
<accession>A0ABS3Q591</accession>